<dbReference type="GO" id="GO:0003723">
    <property type="term" value="F:RNA binding"/>
    <property type="evidence" value="ECO:0007669"/>
    <property type="project" value="InterPro"/>
</dbReference>
<dbReference type="AlphaFoldDB" id="A0A6J7EP40"/>
<dbReference type="PANTHER" id="PTHR10954">
    <property type="entry name" value="RIBONUCLEASE H2 SUBUNIT A"/>
    <property type="match status" value="1"/>
</dbReference>
<evidence type="ECO:0000256" key="4">
    <source>
        <dbReference type="ARBA" id="ARBA00004496"/>
    </source>
</evidence>
<name>A0A6J7EP40_9ZZZZ</name>
<dbReference type="GO" id="GO:0006298">
    <property type="term" value="P:mismatch repair"/>
    <property type="evidence" value="ECO:0007669"/>
    <property type="project" value="TreeGrafter"/>
</dbReference>
<dbReference type="PANTHER" id="PTHR10954:SF18">
    <property type="entry name" value="RIBONUCLEASE HII"/>
    <property type="match status" value="1"/>
</dbReference>
<gene>
    <name evidence="15" type="ORF">UFOPK3402_01719</name>
</gene>
<comment type="similarity">
    <text evidence="5">Belongs to the RNase HII family.</text>
</comment>
<dbReference type="GO" id="GO:0005737">
    <property type="term" value="C:cytoplasm"/>
    <property type="evidence" value="ECO:0007669"/>
    <property type="project" value="UniProtKB-SubCell"/>
</dbReference>
<dbReference type="EMBL" id="CAFBLS010000261">
    <property type="protein sequence ID" value="CAB4885217.1"/>
    <property type="molecule type" value="Genomic_DNA"/>
</dbReference>
<evidence type="ECO:0000256" key="8">
    <source>
        <dbReference type="ARBA" id="ARBA00022490"/>
    </source>
</evidence>
<keyword evidence="13" id="KW-0464">Manganese</keyword>
<evidence type="ECO:0000256" key="9">
    <source>
        <dbReference type="ARBA" id="ARBA00022722"/>
    </source>
</evidence>
<comment type="cofactor">
    <cofactor evidence="2">
        <name>Mn(2+)</name>
        <dbReference type="ChEBI" id="CHEBI:29035"/>
    </cofactor>
</comment>
<reference evidence="15" key="1">
    <citation type="submission" date="2020-05" db="EMBL/GenBank/DDBJ databases">
        <authorList>
            <person name="Chiriac C."/>
            <person name="Salcher M."/>
            <person name="Ghai R."/>
            <person name="Kavagutti S V."/>
        </authorList>
    </citation>
    <scope>NUCLEOTIDE SEQUENCE</scope>
</reference>
<dbReference type="InterPro" id="IPR024567">
    <property type="entry name" value="RNase_HII/HIII_dom"/>
</dbReference>
<keyword evidence="9" id="KW-0540">Nuclease</keyword>
<evidence type="ECO:0000259" key="14">
    <source>
        <dbReference type="PROSITE" id="PS51975"/>
    </source>
</evidence>
<evidence type="ECO:0000256" key="6">
    <source>
        <dbReference type="ARBA" id="ARBA00012180"/>
    </source>
</evidence>
<dbReference type="GO" id="GO:0046872">
    <property type="term" value="F:metal ion binding"/>
    <property type="evidence" value="ECO:0007669"/>
    <property type="project" value="UniProtKB-KW"/>
</dbReference>
<evidence type="ECO:0000256" key="12">
    <source>
        <dbReference type="ARBA" id="ARBA00022801"/>
    </source>
</evidence>
<dbReference type="GO" id="GO:0043137">
    <property type="term" value="P:DNA replication, removal of RNA primer"/>
    <property type="evidence" value="ECO:0007669"/>
    <property type="project" value="TreeGrafter"/>
</dbReference>
<dbReference type="InterPro" id="IPR012337">
    <property type="entry name" value="RNaseH-like_sf"/>
</dbReference>
<evidence type="ECO:0000256" key="3">
    <source>
        <dbReference type="ARBA" id="ARBA00001946"/>
    </source>
</evidence>
<dbReference type="GO" id="GO:0004523">
    <property type="term" value="F:RNA-DNA hybrid ribonuclease activity"/>
    <property type="evidence" value="ECO:0007669"/>
    <property type="project" value="UniProtKB-EC"/>
</dbReference>
<comment type="subcellular location">
    <subcellularLocation>
        <location evidence="4">Cytoplasm</location>
    </subcellularLocation>
</comment>
<keyword evidence="11" id="KW-0255">Endonuclease</keyword>
<evidence type="ECO:0000313" key="15">
    <source>
        <dbReference type="EMBL" id="CAB4885217.1"/>
    </source>
</evidence>
<dbReference type="Gene3D" id="3.30.420.10">
    <property type="entry name" value="Ribonuclease H-like superfamily/Ribonuclease H"/>
    <property type="match status" value="1"/>
</dbReference>
<dbReference type="SUPFAM" id="SSF53098">
    <property type="entry name" value="Ribonuclease H-like"/>
    <property type="match status" value="1"/>
</dbReference>
<dbReference type="InterPro" id="IPR022898">
    <property type="entry name" value="RNase_HII"/>
</dbReference>
<evidence type="ECO:0000256" key="11">
    <source>
        <dbReference type="ARBA" id="ARBA00022759"/>
    </source>
</evidence>
<dbReference type="EC" id="3.1.26.4" evidence="6"/>
<protein>
    <recommendedName>
        <fullName evidence="7">Ribonuclease HII</fullName>
        <ecNumber evidence="6">3.1.26.4</ecNumber>
    </recommendedName>
</protein>
<dbReference type="GO" id="GO:0032299">
    <property type="term" value="C:ribonuclease H2 complex"/>
    <property type="evidence" value="ECO:0007669"/>
    <property type="project" value="TreeGrafter"/>
</dbReference>
<dbReference type="InterPro" id="IPR001352">
    <property type="entry name" value="RNase_HII/HIII"/>
</dbReference>
<dbReference type="PROSITE" id="PS51975">
    <property type="entry name" value="RNASE_H_2"/>
    <property type="match status" value="1"/>
</dbReference>
<dbReference type="CDD" id="cd07182">
    <property type="entry name" value="RNase_HII_bacteria_HII_like"/>
    <property type="match status" value="1"/>
</dbReference>
<dbReference type="InterPro" id="IPR036397">
    <property type="entry name" value="RNaseH_sf"/>
</dbReference>
<organism evidence="15">
    <name type="scientific">freshwater metagenome</name>
    <dbReference type="NCBI Taxonomy" id="449393"/>
    <lineage>
        <taxon>unclassified sequences</taxon>
        <taxon>metagenomes</taxon>
        <taxon>ecological metagenomes</taxon>
    </lineage>
</organism>
<keyword evidence="12" id="KW-0378">Hydrolase</keyword>
<evidence type="ECO:0000256" key="10">
    <source>
        <dbReference type="ARBA" id="ARBA00022723"/>
    </source>
</evidence>
<evidence type="ECO:0000256" key="13">
    <source>
        <dbReference type="ARBA" id="ARBA00023211"/>
    </source>
</evidence>
<evidence type="ECO:0000256" key="1">
    <source>
        <dbReference type="ARBA" id="ARBA00000077"/>
    </source>
</evidence>
<comment type="cofactor">
    <cofactor evidence="3">
        <name>Mg(2+)</name>
        <dbReference type="ChEBI" id="CHEBI:18420"/>
    </cofactor>
</comment>
<evidence type="ECO:0000256" key="2">
    <source>
        <dbReference type="ARBA" id="ARBA00001936"/>
    </source>
</evidence>
<dbReference type="Pfam" id="PF01351">
    <property type="entry name" value="RNase_HII"/>
    <property type="match status" value="1"/>
</dbReference>
<evidence type="ECO:0000256" key="5">
    <source>
        <dbReference type="ARBA" id="ARBA00007383"/>
    </source>
</evidence>
<evidence type="ECO:0000256" key="7">
    <source>
        <dbReference type="ARBA" id="ARBA00019179"/>
    </source>
</evidence>
<proteinExistence type="inferred from homology"/>
<keyword evidence="8" id="KW-0963">Cytoplasm</keyword>
<comment type="catalytic activity">
    <reaction evidence="1">
        <text>Endonucleolytic cleavage to 5'-phosphomonoester.</text>
        <dbReference type="EC" id="3.1.26.4"/>
    </reaction>
</comment>
<keyword evidence="10" id="KW-0479">Metal-binding</keyword>
<accession>A0A6J7EP40</accession>
<sequence>MLRSGLTAVACVDEAGRGALCGPVSVGVVVVRADTKPAPLGVRDSKLLSAEQRLDLLPKIMRWAVHAVGMASADEIDRLGIVPAMRLAGHRALAALPLVPDQVLLDGSHDYLSEPAQTSIFGADAEGYAIPAVVTKVKADLHCAGVAAASILAKTARDALMIEWSADYPEYGWAGNKGYGAPDHLEALTRLGPTRHHRVSWSLPGPA</sequence>
<dbReference type="NCBIfam" id="NF000595">
    <property type="entry name" value="PRK00015.1-3"/>
    <property type="match status" value="1"/>
</dbReference>
<feature type="domain" description="RNase H type-2" evidence="14">
    <location>
        <begin position="7"/>
        <end position="207"/>
    </location>
</feature>